<dbReference type="PANTHER" id="PTHR19354">
    <property type="entry name" value="ZIPPER PUTATIVE TUMOR SUPPRESSOR 2 HOMOLOG-LIKE PROTEIN-RELATED"/>
    <property type="match status" value="1"/>
</dbReference>
<sequence>MSFVNAHVNGNQRSSSEMWRTTTRRLKASSSLASESRVSYDSMFTKESSCDSNRQSKVSRTYNAPEFDLRGPPNLTPFSGVFRSNDKSIVRPVAFRPLVNCCRLRTPIIMRNTDPSLSPQETDIDFKSHYGSTVSQSSSLITDDESRSLTYSLDSCVKRTDTPVSYADSGDSTLNLEEIIHSPSPSDSGVEELEAMLRDKDSEINLLRETLEQNEQVIFKVYEEKEQMWLKETRKIRAHYDHKLRAVQQRLVKMEQMRNAQKSQSLVERRRLQDEMETLIQERTLAQEEAKKHHEELDLLRKKCEEVEWTLCQKAGEISFLKSHLKDSKGGQNSRLIELLALKSQVRELRHLVTEREDKIAELQNCLQSSQTEVYRIKKKFEEVLVGAKTQTQCIKEKDEQLNRIEELRRKTETLSSELALTKRKLETTKEGIEEERMQWLEEKEKVIKYQKQLQLNYIQMYRRNKRLESELEKLKSELSGDSSNTRFNRESVC</sequence>
<evidence type="ECO:0000256" key="1">
    <source>
        <dbReference type="ARBA" id="ARBA00004496"/>
    </source>
</evidence>
<evidence type="ECO:0000256" key="3">
    <source>
        <dbReference type="ARBA" id="ARBA00023054"/>
    </source>
</evidence>
<evidence type="ECO:0000256" key="2">
    <source>
        <dbReference type="ARBA" id="ARBA00022490"/>
    </source>
</evidence>
<comment type="subcellular location">
    <subcellularLocation>
        <location evidence="1">Cytoplasm</location>
    </subcellularLocation>
</comment>
<feature type="compositionally biased region" description="Polar residues" evidence="5">
    <location>
        <begin position="8"/>
        <end position="21"/>
    </location>
</feature>
<dbReference type="Pfam" id="PF06818">
    <property type="entry name" value="Fez1"/>
    <property type="match status" value="1"/>
</dbReference>
<dbReference type="GeneID" id="106470998"/>
<name>A0ABM1THI7_LIMPO</name>
<dbReference type="Proteomes" id="UP000694941">
    <property type="component" value="Unplaced"/>
</dbReference>
<evidence type="ECO:0000313" key="7">
    <source>
        <dbReference type="RefSeq" id="XP_022255343.1"/>
    </source>
</evidence>
<proteinExistence type="predicted"/>
<protein>
    <submittedName>
        <fullName evidence="7">Leucine zipper putative tumor suppressor 2 homolog</fullName>
    </submittedName>
</protein>
<feature type="region of interest" description="Disordered" evidence="5">
    <location>
        <begin position="475"/>
        <end position="494"/>
    </location>
</feature>
<keyword evidence="2" id="KW-0963">Cytoplasm</keyword>
<dbReference type="InterPro" id="IPR045329">
    <property type="entry name" value="LZTS"/>
</dbReference>
<feature type="coiled-coil region" evidence="4">
    <location>
        <begin position="190"/>
        <end position="217"/>
    </location>
</feature>
<accession>A0ABM1THI7</accession>
<dbReference type="RefSeq" id="XP_022255343.1">
    <property type="nucleotide sequence ID" value="XM_022399635.1"/>
</dbReference>
<evidence type="ECO:0000256" key="4">
    <source>
        <dbReference type="SAM" id="Coils"/>
    </source>
</evidence>
<keyword evidence="3 4" id="KW-0175">Coiled coil</keyword>
<keyword evidence="6" id="KW-1185">Reference proteome</keyword>
<gene>
    <name evidence="7" type="primary">LOC106470998</name>
</gene>
<organism evidence="6 7">
    <name type="scientific">Limulus polyphemus</name>
    <name type="common">Atlantic horseshoe crab</name>
    <dbReference type="NCBI Taxonomy" id="6850"/>
    <lineage>
        <taxon>Eukaryota</taxon>
        <taxon>Metazoa</taxon>
        <taxon>Ecdysozoa</taxon>
        <taxon>Arthropoda</taxon>
        <taxon>Chelicerata</taxon>
        <taxon>Merostomata</taxon>
        <taxon>Xiphosura</taxon>
        <taxon>Limulidae</taxon>
        <taxon>Limulus</taxon>
    </lineage>
</organism>
<evidence type="ECO:0000256" key="5">
    <source>
        <dbReference type="SAM" id="MobiDB-lite"/>
    </source>
</evidence>
<feature type="region of interest" description="Disordered" evidence="5">
    <location>
        <begin position="1"/>
        <end position="22"/>
    </location>
</feature>
<evidence type="ECO:0000313" key="6">
    <source>
        <dbReference type="Proteomes" id="UP000694941"/>
    </source>
</evidence>
<dbReference type="PANTHER" id="PTHR19354:SF2">
    <property type="entry name" value="LEUCINE-RICH REPEAT-CONTAINING PROTEIN DDB_G0290503"/>
    <property type="match status" value="1"/>
</dbReference>
<feature type="coiled-coil region" evidence="4">
    <location>
        <begin position="244"/>
        <end position="303"/>
    </location>
</feature>
<reference evidence="7" key="1">
    <citation type="submission" date="2025-08" db="UniProtKB">
        <authorList>
            <consortium name="RefSeq"/>
        </authorList>
    </citation>
    <scope>IDENTIFICATION</scope>
    <source>
        <tissue evidence="7">Muscle</tissue>
    </source>
</reference>